<proteinExistence type="predicted"/>
<keyword evidence="3" id="KW-1185">Reference proteome</keyword>
<reference evidence="2 3" key="1">
    <citation type="journal article" date="2019" name="Appl. Microbiol. Biotechnol.">
        <title>Genome sequence of Isaria javanica and comparative genome analysis insights into family S53 peptidase evolution in fungal entomopathogens.</title>
        <authorList>
            <person name="Lin R."/>
            <person name="Zhang X."/>
            <person name="Xin B."/>
            <person name="Zou M."/>
            <person name="Gao Y."/>
            <person name="Qin F."/>
            <person name="Hu Q."/>
            <person name="Xie B."/>
            <person name="Cheng X."/>
        </authorList>
    </citation>
    <scope>NUCLEOTIDE SEQUENCE [LARGE SCALE GENOMIC DNA]</scope>
    <source>
        <strain evidence="2 3">IJ1G</strain>
    </source>
</reference>
<dbReference type="AlphaFoldDB" id="A0A545UR27"/>
<gene>
    <name evidence="2" type="ORF">IF1G_09500</name>
</gene>
<name>A0A545UR27_9HYPO</name>
<comment type="caution">
    <text evidence="2">The sequence shown here is derived from an EMBL/GenBank/DDBJ whole genome shotgun (WGS) entry which is preliminary data.</text>
</comment>
<evidence type="ECO:0000313" key="3">
    <source>
        <dbReference type="Proteomes" id="UP000315783"/>
    </source>
</evidence>
<feature type="compositionally biased region" description="Basic and acidic residues" evidence="1">
    <location>
        <begin position="23"/>
        <end position="32"/>
    </location>
</feature>
<feature type="region of interest" description="Disordered" evidence="1">
    <location>
        <begin position="23"/>
        <end position="42"/>
    </location>
</feature>
<dbReference type="EMBL" id="SPUK01000017">
    <property type="protein sequence ID" value="TQV91915.1"/>
    <property type="molecule type" value="Genomic_DNA"/>
</dbReference>
<accession>A0A545UR27</accession>
<evidence type="ECO:0000256" key="1">
    <source>
        <dbReference type="SAM" id="MobiDB-lite"/>
    </source>
</evidence>
<sequence>MALPLPASAAHVCRARVVDRDCGRGRRGERNPGKTARARLSPHHTLHTTKLTLRCTSTRRWRFVEIRGNVLYSPKISLPPRTPGRVRF</sequence>
<protein>
    <submittedName>
        <fullName evidence="2">Uncharacterized protein</fullName>
    </submittedName>
</protein>
<organism evidence="2 3">
    <name type="scientific">Cordyceps javanica</name>
    <dbReference type="NCBI Taxonomy" id="43265"/>
    <lineage>
        <taxon>Eukaryota</taxon>
        <taxon>Fungi</taxon>
        <taxon>Dikarya</taxon>
        <taxon>Ascomycota</taxon>
        <taxon>Pezizomycotina</taxon>
        <taxon>Sordariomycetes</taxon>
        <taxon>Hypocreomycetidae</taxon>
        <taxon>Hypocreales</taxon>
        <taxon>Cordycipitaceae</taxon>
        <taxon>Cordyceps</taxon>
    </lineage>
</organism>
<dbReference type="Proteomes" id="UP000315783">
    <property type="component" value="Unassembled WGS sequence"/>
</dbReference>
<evidence type="ECO:0000313" key="2">
    <source>
        <dbReference type="EMBL" id="TQV91915.1"/>
    </source>
</evidence>